<evidence type="ECO:0000259" key="3">
    <source>
        <dbReference type="Pfam" id="PF00501"/>
    </source>
</evidence>
<dbReference type="InterPro" id="IPR042099">
    <property type="entry name" value="ANL_N_sf"/>
</dbReference>
<comment type="similarity">
    <text evidence="1">Belongs to the ATP-dependent AMP-binding enzyme family.</text>
</comment>
<keyword evidence="6" id="KW-1185">Reference proteome</keyword>
<dbReference type="InterPro" id="IPR020845">
    <property type="entry name" value="AMP-binding_CS"/>
</dbReference>
<dbReference type="Pfam" id="PF13193">
    <property type="entry name" value="AMP-binding_C"/>
    <property type="match status" value="1"/>
</dbReference>
<dbReference type="InterPro" id="IPR045851">
    <property type="entry name" value="AMP-bd_C_sf"/>
</dbReference>
<dbReference type="Proteomes" id="UP000037660">
    <property type="component" value="Unassembled WGS sequence"/>
</dbReference>
<organism evidence="5 6">
    <name type="scientific">Piscinibacter sakaiensis</name>
    <name type="common">Ideonella sakaiensis</name>
    <dbReference type="NCBI Taxonomy" id="1547922"/>
    <lineage>
        <taxon>Bacteria</taxon>
        <taxon>Pseudomonadati</taxon>
        <taxon>Pseudomonadota</taxon>
        <taxon>Betaproteobacteria</taxon>
        <taxon>Burkholderiales</taxon>
        <taxon>Sphaerotilaceae</taxon>
        <taxon>Piscinibacter</taxon>
    </lineage>
</organism>
<dbReference type="OrthoDB" id="9803968at2"/>
<dbReference type="InterPro" id="IPR025110">
    <property type="entry name" value="AMP-bd_C"/>
</dbReference>
<feature type="domain" description="AMP-binding enzyme C-terminal" evidence="4">
    <location>
        <begin position="440"/>
        <end position="518"/>
    </location>
</feature>
<dbReference type="RefSeq" id="WP_054018456.1">
    <property type="nucleotide sequence ID" value="NZ_BBYR01000007.1"/>
</dbReference>
<dbReference type="STRING" id="1547922.ISF6_4487"/>
<dbReference type="Pfam" id="PF00501">
    <property type="entry name" value="AMP-binding"/>
    <property type="match status" value="1"/>
</dbReference>
<dbReference type="EMBL" id="BBYR01000007">
    <property type="protein sequence ID" value="GAP34312.1"/>
    <property type="molecule type" value="Genomic_DNA"/>
</dbReference>
<evidence type="ECO:0000313" key="6">
    <source>
        <dbReference type="Proteomes" id="UP000037660"/>
    </source>
</evidence>
<dbReference type="PROSITE" id="PS00455">
    <property type="entry name" value="AMP_BINDING"/>
    <property type="match status" value="1"/>
</dbReference>
<proteinExistence type="inferred from homology"/>
<dbReference type="Gene3D" id="3.40.50.12780">
    <property type="entry name" value="N-terminal domain of ligase-like"/>
    <property type="match status" value="1"/>
</dbReference>
<reference evidence="6" key="1">
    <citation type="submission" date="2015-07" db="EMBL/GenBank/DDBJ databases">
        <title>Discovery of a poly(ethylene terephthalate assimilation.</title>
        <authorList>
            <person name="Yoshida S."/>
            <person name="Hiraga K."/>
            <person name="Takehana T."/>
            <person name="Taniguchi I."/>
            <person name="Yamaji H."/>
            <person name="Maeda Y."/>
            <person name="Toyohara K."/>
            <person name="Miyamoto K."/>
            <person name="Kimura Y."/>
            <person name="Oda K."/>
        </authorList>
    </citation>
    <scope>NUCLEOTIDE SEQUENCE [LARGE SCALE GENOMIC DNA]</scope>
    <source>
        <strain evidence="6">NBRC 110686 / TISTR 2288 / 201-F6</strain>
    </source>
</reference>
<gene>
    <name evidence="5" type="ORF">ISF6_4487</name>
</gene>
<keyword evidence="2 5" id="KW-0436">Ligase</keyword>
<dbReference type="PANTHER" id="PTHR43201">
    <property type="entry name" value="ACYL-COA SYNTHETASE"/>
    <property type="match status" value="1"/>
</dbReference>
<evidence type="ECO:0000256" key="1">
    <source>
        <dbReference type="ARBA" id="ARBA00006432"/>
    </source>
</evidence>
<dbReference type="EC" id="6.2.1.3" evidence="5"/>
<dbReference type="InterPro" id="IPR000873">
    <property type="entry name" value="AMP-dep_synth/lig_dom"/>
</dbReference>
<feature type="domain" description="AMP-dependent synthetase/ligase" evidence="3">
    <location>
        <begin position="19"/>
        <end position="389"/>
    </location>
</feature>
<dbReference type="GO" id="GO:0031956">
    <property type="term" value="F:medium-chain fatty acid-CoA ligase activity"/>
    <property type="evidence" value="ECO:0007669"/>
    <property type="project" value="TreeGrafter"/>
</dbReference>
<protein>
    <submittedName>
        <fullName evidence="5">Long-chain-fatty-acid--CoA ligase</fullName>
        <ecNumber evidence="5">6.2.1.3</ecNumber>
    </submittedName>
</protein>
<evidence type="ECO:0000259" key="4">
    <source>
        <dbReference type="Pfam" id="PF13193"/>
    </source>
</evidence>
<evidence type="ECO:0000313" key="5">
    <source>
        <dbReference type="EMBL" id="GAP34312.1"/>
    </source>
</evidence>
<reference evidence="5 6" key="2">
    <citation type="journal article" date="2016" name="Science">
        <title>A bacterium that degrades and assimilates poly(ethylene terephthalate).</title>
        <authorList>
            <person name="Yoshida S."/>
            <person name="Hiraga K."/>
            <person name="Takehana T."/>
            <person name="Taniguchi I."/>
            <person name="Yamaji H."/>
            <person name="Maeda Y."/>
            <person name="Toyohara K."/>
            <person name="Miyamoto K."/>
            <person name="Kimura Y."/>
            <person name="Oda K."/>
        </authorList>
    </citation>
    <scope>NUCLEOTIDE SEQUENCE [LARGE SCALE GENOMIC DNA]</scope>
    <source>
        <strain evidence="6">NBRC 110686 / TISTR 2288 / 201-F6</strain>
    </source>
</reference>
<dbReference type="SUPFAM" id="SSF56801">
    <property type="entry name" value="Acetyl-CoA synthetase-like"/>
    <property type="match status" value="1"/>
</dbReference>
<comment type="caution">
    <text evidence="5">The sequence shown here is derived from an EMBL/GenBank/DDBJ whole genome shotgun (WGS) entry which is preliminary data.</text>
</comment>
<evidence type="ECO:0000256" key="2">
    <source>
        <dbReference type="ARBA" id="ARBA00022598"/>
    </source>
</evidence>
<dbReference type="AlphaFoldDB" id="A0A0K8NV90"/>
<dbReference type="GO" id="GO:0004467">
    <property type="term" value="F:long-chain fatty acid-CoA ligase activity"/>
    <property type="evidence" value="ECO:0007669"/>
    <property type="project" value="UniProtKB-EC"/>
</dbReference>
<sequence>MPHDTVASSVSHLDAGRLFESAMRRFAGRRAIAWPSGELGYAALHERVLRTAAGLAAHGVGRGDRVLMMFANGTEFIECWWAAVLLGAVAVPLSARATASDLARAARLAAPAAVLLGDVASPRHWEALRTGATAACLVGAGATPTRAGGPTLAALRAAPPLEQRPAMALGEPCAMYFTAGSTGEPKGVLRSHQSVVWGLSMLARRLEPDDVLVARAPMGHTGGSLTGPFAVLLAGGTLVIPDGSDVDRILDTVERFDATRLYVHPTAFAKALLQSLAARPRALPSLRGLQWTAGALPEPVRDALRQRFPHLPLEVTYGMTEASNLATYCHAPLQAQPATDASAAKASNCVGFPLLGGEFRIVGPDGARLGAHAEGEIQVRTATAFDGYWQDAAATRAAVTDDGWLRTGDVGFLDDEGALHLSGRQREIIKTGGLAVHPAEVEQALAEHGAVADAVVFGRPDPDWDEAVVAAVSLHAGTAPGSVSPRDLVRHCRDRLAGYKVPKELHLLPEIPRNASGKADKRGVAALLAAQAATDH</sequence>
<name>A0A0K8NV90_PISS1</name>
<accession>A0A0K8NV90</accession>
<dbReference type="PANTHER" id="PTHR43201:SF5">
    <property type="entry name" value="MEDIUM-CHAIN ACYL-COA LIGASE ACSF2, MITOCHONDRIAL"/>
    <property type="match status" value="1"/>
</dbReference>
<dbReference type="Gene3D" id="3.30.300.30">
    <property type="match status" value="1"/>
</dbReference>